<dbReference type="Proteomes" id="UP000293421">
    <property type="component" value="Chromosome"/>
</dbReference>
<keyword evidence="1" id="KW-0472">Membrane</keyword>
<accession>A0AAE5YGI3</accession>
<gene>
    <name evidence="2" type="ORF">A9460_03250</name>
    <name evidence="3" type="ORF">FVD15_02935</name>
</gene>
<organism evidence="2 4">
    <name type="scientific">Campylobacter volucris</name>
    <dbReference type="NCBI Taxonomy" id="1031542"/>
    <lineage>
        <taxon>Bacteria</taxon>
        <taxon>Pseudomonadati</taxon>
        <taxon>Campylobacterota</taxon>
        <taxon>Epsilonproteobacteria</taxon>
        <taxon>Campylobacterales</taxon>
        <taxon>Campylobacteraceae</taxon>
        <taxon>Campylobacter</taxon>
    </lineage>
</organism>
<evidence type="ECO:0000313" key="5">
    <source>
        <dbReference type="Proteomes" id="UP000321325"/>
    </source>
</evidence>
<dbReference type="EMBL" id="VRMB01000009">
    <property type="protein sequence ID" value="TXK70432.1"/>
    <property type="molecule type" value="Genomic_DNA"/>
</dbReference>
<dbReference type="GeneID" id="66287649"/>
<dbReference type="Proteomes" id="UP000321325">
    <property type="component" value="Unassembled WGS sequence"/>
</dbReference>
<reference evidence="3 5" key="2">
    <citation type="submission" date="2019-08" db="EMBL/GenBank/DDBJ databases">
        <title>Rapid identification of Enteric Bacteria from Whole Genome Sequences (WGS) using Average Nucleotide Identity (ANI).</title>
        <authorList>
            <person name="Lane C."/>
        </authorList>
    </citation>
    <scope>NUCLEOTIDE SEQUENCE [LARGE SCALE GENOMIC DNA]</scope>
    <source>
        <strain evidence="3 5">2010D-8464</strain>
    </source>
</reference>
<evidence type="ECO:0000313" key="4">
    <source>
        <dbReference type="Proteomes" id="UP000293421"/>
    </source>
</evidence>
<proteinExistence type="predicted"/>
<evidence type="ECO:0000256" key="1">
    <source>
        <dbReference type="SAM" id="Phobius"/>
    </source>
</evidence>
<dbReference type="NCBIfam" id="TIGR02532">
    <property type="entry name" value="IV_pilin_GFxxxE"/>
    <property type="match status" value="1"/>
</dbReference>
<evidence type="ECO:0000313" key="3">
    <source>
        <dbReference type="EMBL" id="TXK70432.1"/>
    </source>
</evidence>
<keyword evidence="1" id="KW-0812">Transmembrane</keyword>
<feature type="transmembrane region" description="Helical" evidence="1">
    <location>
        <begin position="6"/>
        <end position="24"/>
    </location>
</feature>
<reference evidence="2 4" key="1">
    <citation type="submission" date="2019-02" db="EMBL/GenBank/DDBJ databases">
        <title>Use of ANI for Rapid Identification of Enteric Bacteria.</title>
        <authorList>
            <person name="Pruckler J."/>
            <person name="Lane C."/>
            <person name="Aubert R."/>
        </authorList>
    </citation>
    <scope>NUCLEOTIDE SEQUENCE [LARGE SCALE GENOMIC DNA]</scope>
    <source>
        <strain evidence="2 4">2014D-0083</strain>
    </source>
</reference>
<dbReference type="AlphaFoldDB" id="A0AAE5YGI3"/>
<protein>
    <submittedName>
        <fullName evidence="2">Prepilin-type N-terminal cleavage/methylation domain-containing protein</fullName>
    </submittedName>
</protein>
<evidence type="ECO:0000313" key="2">
    <source>
        <dbReference type="EMBL" id="QBL13396.1"/>
    </source>
</evidence>
<name>A0AAE5YGI3_9BACT</name>
<dbReference type="EMBL" id="CP037746">
    <property type="protein sequence ID" value="QBL13396.1"/>
    <property type="molecule type" value="Genomic_DNA"/>
</dbReference>
<keyword evidence="5" id="KW-1185">Reference proteome</keyword>
<dbReference type="InterPro" id="IPR012902">
    <property type="entry name" value="N_methyl_site"/>
</dbReference>
<dbReference type="RefSeq" id="WP_039665674.1">
    <property type="nucleotide sequence ID" value="NZ_CP037746.1"/>
</dbReference>
<keyword evidence="1" id="KW-1133">Transmembrane helix</keyword>
<sequence>MKQAFSLLELVLSLVIFGIIAYVLTSPSLQIYKRVFEIKNKNSIFFDLNQALLGIEKIYQTCIEIKYDTNYFECYMSANDDIFYDVNLKVLNFSGIVLDGENFISPNSRFYFIENGVLNGVLSNYKDLHLAKKQKIYPYDFIYMYALNDNKIYKVYVQDKENVNFYGESFSGFYHVVYAFIKIIYEDKKIFFEIKDFENRQDRFLFADEIDQFGIEKDQNFIKITLCKNDECLSKWMFK</sequence>